<organism evidence="7 8">
    <name type="scientific">Micromonospora echinofusca</name>
    <dbReference type="NCBI Taxonomy" id="47858"/>
    <lineage>
        <taxon>Bacteria</taxon>
        <taxon>Bacillati</taxon>
        <taxon>Actinomycetota</taxon>
        <taxon>Actinomycetes</taxon>
        <taxon>Micromonosporales</taxon>
        <taxon>Micromonosporaceae</taxon>
        <taxon>Micromonospora</taxon>
    </lineage>
</organism>
<gene>
    <name evidence="7" type="ORF">GSF22_27070</name>
</gene>
<keyword evidence="3" id="KW-0378">Hydrolase</keyword>
<reference evidence="7 8" key="1">
    <citation type="submission" date="2019-12" db="EMBL/GenBank/DDBJ databases">
        <title>Whole genome sequencing of endophytic Actinobacterium Micromonospora sp. MPMI6T.</title>
        <authorList>
            <person name="Evv R."/>
            <person name="Podile A.R."/>
        </authorList>
    </citation>
    <scope>NUCLEOTIDE SEQUENCE [LARGE SCALE GENOMIC DNA]</scope>
    <source>
        <strain evidence="7 8">MPMI6</strain>
    </source>
</reference>
<dbReference type="EMBL" id="WVUH01000325">
    <property type="protein sequence ID" value="MBO4209623.1"/>
    <property type="molecule type" value="Genomic_DNA"/>
</dbReference>
<evidence type="ECO:0008006" key="9">
    <source>
        <dbReference type="Google" id="ProtNLM"/>
    </source>
</evidence>
<evidence type="ECO:0000313" key="8">
    <source>
        <dbReference type="Proteomes" id="UP000823521"/>
    </source>
</evidence>
<proteinExistence type="inferred from homology"/>
<dbReference type="PRINTS" id="PR00861">
    <property type="entry name" value="ALYTICPTASE"/>
</dbReference>
<dbReference type="Gene3D" id="2.40.10.10">
    <property type="entry name" value="Trypsin-like serine proteases"/>
    <property type="match status" value="2"/>
</dbReference>
<feature type="chain" id="PRO_5046582439" description="Streptogrisin B" evidence="6">
    <location>
        <begin position="29"/>
        <end position="221"/>
    </location>
</feature>
<keyword evidence="5" id="KW-1015">Disulfide bond</keyword>
<keyword evidence="6" id="KW-0732">Signal</keyword>
<comment type="caution">
    <text evidence="7">The sequence shown here is derived from an EMBL/GenBank/DDBJ whole genome shotgun (WGS) entry which is preliminary data.</text>
</comment>
<evidence type="ECO:0000313" key="7">
    <source>
        <dbReference type="EMBL" id="MBO4209623.1"/>
    </source>
</evidence>
<dbReference type="RefSeq" id="WP_208816583.1">
    <property type="nucleotide sequence ID" value="NZ_WVUH01000325.1"/>
</dbReference>
<dbReference type="Proteomes" id="UP000823521">
    <property type="component" value="Unassembled WGS sequence"/>
</dbReference>
<dbReference type="InterPro" id="IPR043504">
    <property type="entry name" value="Peptidase_S1_PA_chymotrypsin"/>
</dbReference>
<accession>A0ABS3VYW1</accession>
<dbReference type="InterPro" id="IPR001316">
    <property type="entry name" value="Pept_S1A_streptogrisin"/>
</dbReference>
<evidence type="ECO:0000256" key="4">
    <source>
        <dbReference type="ARBA" id="ARBA00022825"/>
    </source>
</evidence>
<evidence type="ECO:0000256" key="6">
    <source>
        <dbReference type="SAM" id="SignalP"/>
    </source>
</evidence>
<comment type="similarity">
    <text evidence="1">Belongs to the peptidase S1 family.</text>
</comment>
<feature type="signal peptide" evidence="6">
    <location>
        <begin position="1"/>
        <end position="28"/>
    </location>
</feature>
<evidence type="ECO:0000256" key="5">
    <source>
        <dbReference type="ARBA" id="ARBA00023157"/>
    </source>
</evidence>
<dbReference type="CDD" id="cd21112">
    <property type="entry name" value="alphaLP-like"/>
    <property type="match status" value="1"/>
</dbReference>
<name>A0ABS3VYW1_MICEH</name>
<keyword evidence="2" id="KW-0645">Protease</keyword>
<dbReference type="PIRSF" id="PIRSF001134">
    <property type="entry name" value="Streptogrisin"/>
    <property type="match status" value="1"/>
</dbReference>
<sequence length="221" mass="22408">MIRRLRPLLVALCTLVAAVLLPAVPAAAAGDVRGGDQFRTGDGYRCTVSFSVVGQVTPFNGFLTAGHCGQAGDPVYTPAGELMGYFAASSFPGNNYALVQLNPGWTPRGEVRTGTGVVAVKGSTSAAVGASVCKYGATTGWRCGVVQAKNVTVNYAEGTVYGLTRTSVCAEAGESAAPFMSGSQAQGILTGGSGNCSSGGTSYFQPVNEALSAYGVRLVTS</sequence>
<evidence type="ECO:0000256" key="3">
    <source>
        <dbReference type="ARBA" id="ARBA00022801"/>
    </source>
</evidence>
<dbReference type="SUPFAM" id="SSF50494">
    <property type="entry name" value="Trypsin-like serine proteases"/>
    <property type="match status" value="1"/>
</dbReference>
<evidence type="ECO:0000256" key="2">
    <source>
        <dbReference type="ARBA" id="ARBA00022670"/>
    </source>
</evidence>
<keyword evidence="8" id="KW-1185">Reference proteome</keyword>
<protein>
    <recommendedName>
        <fullName evidence="9">Streptogrisin B</fullName>
    </recommendedName>
</protein>
<evidence type="ECO:0000256" key="1">
    <source>
        <dbReference type="ARBA" id="ARBA00007664"/>
    </source>
</evidence>
<keyword evidence="4" id="KW-0720">Serine protease</keyword>
<dbReference type="InterPro" id="IPR009003">
    <property type="entry name" value="Peptidase_S1_PA"/>
</dbReference>